<protein>
    <submittedName>
        <fullName evidence="3">Uncharacterized protein</fullName>
    </submittedName>
</protein>
<organism evidence="2 3">
    <name type="scientific">Macrostomum lignano</name>
    <dbReference type="NCBI Taxonomy" id="282301"/>
    <lineage>
        <taxon>Eukaryota</taxon>
        <taxon>Metazoa</taxon>
        <taxon>Spiralia</taxon>
        <taxon>Lophotrochozoa</taxon>
        <taxon>Platyhelminthes</taxon>
        <taxon>Rhabditophora</taxon>
        <taxon>Macrostomorpha</taxon>
        <taxon>Macrostomida</taxon>
        <taxon>Macrostomidae</taxon>
        <taxon>Macrostomum</taxon>
    </lineage>
</organism>
<reference evidence="3" key="1">
    <citation type="submission" date="2016-11" db="UniProtKB">
        <authorList>
            <consortium name="WormBaseParasite"/>
        </authorList>
    </citation>
    <scope>IDENTIFICATION</scope>
</reference>
<evidence type="ECO:0000256" key="1">
    <source>
        <dbReference type="SAM" id="MobiDB-lite"/>
    </source>
</evidence>
<dbReference type="WBParaSite" id="maker-unitig_25813-snap-gene-0.2-mRNA-1">
    <property type="protein sequence ID" value="maker-unitig_25813-snap-gene-0.2-mRNA-1"/>
    <property type="gene ID" value="maker-unitig_25813-snap-gene-0.2"/>
</dbReference>
<name>A0A1I8F9J5_9PLAT</name>
<sequence length="261" mass="28491">MIYQLGLVHTAIDRPGSSPNCTSDLTRREKGSNATYLPTRMVNNAKYFGFFRKFYLNNPRRCPASVFPNFAFATLRKFYRARVIGQPAAPPPTAGAAAPASLPTGLVGTLVKLAGQLRLLQVRPGAGVHGHTGGWCAACWIVFRLLLCFTFLAQFLLALRLPAHALLEYPWFRSDIALSQHPLRAHRQLPALDVPAGLTMRPPLAQKLIARLLPASAGELPAPGVQSRSLQRRRGYDSSNDPSGATWRQCCACGTPSMNSK</sequence>
<dbReference type="AlphaFoldDB" id="A0A1I8F9J5"/>
<evidence type="ECO:0000313" key="3">
    <source>
        <dbReference type="WBParaSite" id="maker-unitig_25813-snap-gene-0.2-mRNA-1"/>
    </source>
</evidence>
<keyword evidence="2" id="KW-1185">Reference proteome</keyword>
<accession>A0A1I8F9J5</accession>
<feature type="region of interest" description="Disordered" evidence="1">
    <location>
        <begin position="221"/>
        <end position="245"/>
    </location>
</feature>
<proteinExistence type="predicted"/>
<dbReference type="Proteomes" id="UP000095280">
    <property type="component" value="Unplaced"/>
</dbReference>
<evidence type="ECO:0000313" key="2">
    <source>
        <dbReference type="Proteomes" id="UP000095280"/>
    </source>
</evidence>